<protein>
    <submittedName>
        <fullName evidence="5">GntR family transcriptional regulator</fullName>
    </submittedName>
</protein>
<accession>A0A949NJ84</accession>
<evidence type="ECO:0000313" key="5">
    <source>
        <dbReference type="EMBL" id="MBU9739725.1"/>
    </source>
</evidence>
<keyword evidence="1" id="KW-0805">Transcription regulation</keyword>
<dbReference type="RefSeq" id="WP_238723461.1">
    <property type="nucleotide sequence ID" value="NZ_JAHQCW010000082.1"/>
</dbReference>
<dbReference type="InterPro" id="IPR036390">
    <property type="entry name" value="WH_DNA-bd_sf"/>
</dbReference>
<dbReference type="EMBL" id="JAHQCW010000082">
    <property type="protein sequence ID" value="MBU9739725.1"/>
    <property type="molecule type" value="Genomic_DNA"/>
</dbReference>
<dbReference type="SUPFAM" id="SSF46785">
    <property type="entry name" value="Winged helix' DNA-binding domain"/>
    <property type="match status" value="1"/>
</dbReference>
<dbReference type="CDD" id="cd07377">
    <property type="entry name" value="WHTH_GntR"/>
    <property type="match status" value="1"/>
</dbReference>
<dbReference type="SUPFAM" id="SSF53822">
    <property type="entry name" value="Periplasmic binding protein-like I"/>
    <property type="match status" value="1"/>
</dbReference>
<dbReference type="GO" id="GO:0045892">
    <property type="term" value="P:negative regulation of DNA-templated transcription"/>
    <property type="evidence" value="ECO:0007669"/>
    <property type="project" value="TreeGrafter"/>
</dbReference>
<keyword evidence="6" id="KW-1185">Reference proteome</keyword>
<dbReference type="InterPro" id="IPR036388">
    <property type="entry name" value="WH-like_DNA-bd_sf"/>
</dbReference>
<evidence type="ECO:0000256" key="3">
    <source>
        <dbReference type="ARBA" id="ARBA00023163"/>
    </source>
</evidence>
<dbReference type="InterPro" id="IPR050679">
    <property type="entry name" value="Bact_HTH_transcr_reg"/>
</dbReference>
<dbReference type="PANTHER" id="PTHR44846:SF17">
    <property type="entry name" value="GNTR-FAMILY TRANSCRIPTIONAL REGULATOR"/>
    <property type="match status" value="1"/>
</dbReference>
<feature type="domain" description="HTH gntR-type" evidence="4">
    <location>
        <begin position="10"/>
        <end position="78"/>
    </location>
</feature>
<dbReference type="Pfam" id="PF00392">
    <property type="entry name" value="GntR"/>
    <property type="match status" value="1"/>
</dbReference>
<dbReference type="GO" id="GO:0003700">
    <property type="term" value="F:DNA-binding transcription factor activity"/>
    <property type="evidence" value="ECO:0007669"/>
    <property type="project" value="InterPro"/>
</dbReference>
<name>A0A949NJ84_9FIRM</name>
<keyword evidence="3" id="KW-0804">Transcription</keyword>
<comment type="caution">
    <text evidence="5">The sequence shown here is derived from an EMBL/GenBank/DDBJ whole genome shotgun (WGS) entry which is preliminary data.</text>
</comment>
<gene>
    <name evidence="5" type="ORF">KTH89_24645</name>
</gene>
<proteinExistence type="predicted"/>
<dbReference type="InterPro" id="IPR000524">
    <property type="entry name" value="Tscrpt_reg_HTH_GntR"/>
</dbReference>
<dbReference type="Gene3D" id="3.40.50.2300">
    <property type="match status" value="2"/>
</dbReference>
<dbReference type="PRINTS" id="PR00035">
    <property type="entry name" value="HTHGNTR"/>
</dbReference>
<dbReference type="PANTHER" id="PTHR44846">
    <property type="entry name" value="MANNOSYL-D-GLYCERATE TRANSPORT/METABOLISM SYSTEM REPRESSOR MNGR-RELATED"/>
    <property type="match status" value="1"/>
</dbReference>
<dbReference type="Proteomes" id="UP000712157">
    <property type="component" value="Unassembled WGS sequence"/>
</dbReference>
<evidence type="ECO:0000256" key="1">
    <source>
        <dbReference type="ARBA" id="ARBA00023015"/>
    </source>
</evidence>
<dbReference type="InterPro" id="IPR028082">
    <property type="entry name" value="Peripla_BP_I"/>
</dbReference>
<keyword evidence="2" id="KW-0238">DNA-binding</keyword>
<dbReference type="Gene3D" id="1.10.10.10">
    <property type="entry name" value="Winged helix-like DNA-binding domain superfamily/Winged helix DNA-binding domain"/>
    <property type="match status" value="1"/>
</dbReference>
<dbReference type="PROSITE" id="PS50949">
    <property type="entry name" value="HTH_GNTR"/>
    <property type="match status" value="1"/>
</dbReference>
<sequence length="349" mass="40485">MERTGRMHQDRLYVEIKNRICRLIYEGIYPESERIPPERTLAEQWNVSRVTVRKALELLEEENVIRREVGSGTRIVYRNTGHRGTMDTVTLTAPARSPFFSEFIEEFQKYADSRDSLVLFAQKAENGTIEDCLYRLYEKGLYNAVVWLDDNQMDFDRLKRLRALGMNMVFFDTDLAVPYADCIHLDNQEAVSKLCRSIRGQGGKRIGYLGWDREEIFSIRKRKEAFLQVKGQRDLMLELSWSRRREAKRCAQELIGGLLTEGRLPDAILCTDEEIGIAVSTVFERMDIRSVILAVIDAVPGSNQRDIITYRQDFPEISRKIYECLKSQNEYPGTWAAKEYPVKGILDIS</sequence>
<organism evidence="5 6">
    <name type="scientific">Diplocloster agilis</name>
    <dbReference type="NCBI Taxonomy" id="2850323"/>
    <lineage>
        <taxon>Bacteria</taxon>
        <taxon>Bacillati</taxon>
        <taxon>Bacillota</taxon>
        <taxon>Clostridia</taxon>
        <taxon>Lachnospirales</taxon>
        <taxon>Lachnospiraceae</taxon>
        <taxon>Diplocloster</taxon>
    </lineage>
</organism>
<evidence type="ECO:0000256" key="2">
    <source>
        <dbReference type="ARBA" id="ARBA00023125"/>
    </source>
</evidence>
<dbReference type="AlphaFoldDB" id="A0A949NJ84"/>
<evidence type="ECO:0000259" key="4">
    <source>
        <dbReference type="PROSITE" id="PS50949"/>
    </source>
</evidence>
<reference evidence="5" key="1">
    <citation type="submission" date="2021-06" db="EMBL/GenBank/DDBJ databases">
        <title>Description of novel taxa of the family Lachnospiraceae.</title>
        <authorList>
            <person name="Chaplin A.V."/>
            <person name="Sokolova S.R."/>
            <person name="Pikina A.P."/>
            <person name="Korzhanova M."/>
            <person name="Belova V."/>
            <person name="Korostin D."/>
            <person name="Efimov B.A."/>
        </authorList>
    </citation>
    <scope>NUCLEOTIDE SEQUENCE</scope>
    <source>
        <strain evidence="5">ASD5720</strain>
    </source>
</reference>
<dbReference type="GO" id="GO:0003677">
    <property type="term" value="F:DNA binding"/>
    <property type="evidence" value="ECO:0007669"/>
    <property type="project" value="UniProtKB-KW"/>
</dbReference>
<evidence type="ECO:0000313" key="6">
    <source>
        <dbReference type="Proteomes" id="UP000712157"/>
    </source>
</evidence>
<dbReference type="SMART" id="SM00345">
    <property type="entry name" value="HTH_GNTR"/>
    <property type="match status" value="1"/>
</dbReference>